<evidence type="ECO:0000313" key="11">
    <source>
        <dbReference type="Proteomes" id="UP000824010"/>
    </source>
</evidence>
<comment type="subcellular location">
    <subcellularLocation>
        <location evidence="1">Membrane</location>
        <topology evidence="1">Multi-pass membrane protein</topology>
    </subcellularLocation>
</comment>
<reference evidence="10 11" key="1">
    <citation type="journal article" date="2021" name="Microorganisms">
        <title>The Ever-Expanding Pseudomonas Genus: Description of 43 New Species and Partition of the Pseudomonas putida Group.</title>
        <authorList>
            <person name="Girard L."/>
            <person name="Lood C."/>
            <person name="Hofte M."/>
            <person name="Vandamme P."/>
            <person name="Rokni-Zadeh H."/>
            <person name="van Noort V."/>
            <person name="Lavigne R."/>
            <person name="De Mot R."/>
        </authorList>
    </citation>
    <scope>NUCLEOTIDE SEQUENCE [LARGE SCALE GENOMIC DNA]</scope>
    <source>
        <strain evidence="10 11">COW77</strain>
    </source>
</reference>
<keyword evidence="7 8" id="KW-0472">Membrane</keyword>
<dbReference type="CDD" id="cd04187">
    <property type="entry name" value="DPM1_like_bac"/>
    <property type="match status" value="1"/>
</dbReference>
<sequence>MNITLVVPLFNEQETLERFYQTVRSEPSLQDKTVEIVFVNDGSTDDTEAICAELADRDEWVTSITFSRNFGKESALFAGLEHAEGDAVVPIDVDLQDPIEVVAQMIERWQGGADVVLAKRRSRLADTRFKRWTAGLYYRLHNAIAALPIEENVGDFRLLDRKVVAAIRQMPEQQLFMKGVLSWVGFRTEIIEYDRQERAAGNSKFGFWRLWNLALDGITSFSTVPLRLWTYIGGGVSLFALLYAAFLVLDKLLFGNDLPGYPSLMTAILFLGGVQLIGIGILGEYIGRIYQETKHRPRYVVRKVLGRRSQPQ</sequence>
<dbReference type="EMBL" id="CP077077">
    <property type="protein sequence ID" value="QXH57505.1"/>
    <property type="molecule type" value="Genomic_DNA"/>
</dbReference>
<evidence type="ECO:0000256" key="5">
    <source>
        <dbReference type="ARBA" id="ARBA00022692"/>
    </source>
</evidence>
<dbReference type="PANTHER" id="PTHR48090">
    <property type="entry name" value="UNDECAPRENYL-PHOSPHATE 4-DEOXY-4-FORMAMIDO-L-ARABINOSE TRANSFERASE-RELATED"/>
    <property type="match status" value="1"/>
</dbReference>
<keyword evidence="11" id="KW-1185">Reference proteome</keyword>
<keyword evidence="6 8" id="KW-1133">Transmembrane helix</keyword>
<feature type="transmembrane region" description="Helical" evidence="8">
    <location>
        <begin position="261"/>
        <end position="286"/>
    </location>
</feature>
<dbReference type="InterPro" id="IPR050256">
    <property type="entry name" value="Glycosyltransferase_2"/>
</dbReference>
<keyword evidence="2" id="KW-0997">Cell inner membrane</keyword>
<proteinExistence type="predicted"/>
<evidence type="ECO:0000256" key="7">
    <source>
        <dbReference type="ARBA" id="ARBA00023136"/>
    </source>
</evidence>
<dbReference type="PANTHER" id="PTHR48090:SF1">
    <property type="entry name" value="PROPHAGE BACTOPRENOL GLUCOSYL TRANSFERASE HOMOLOG"/>
    <property type="match status" value="1"/>
</dbReference>
<feature type="transmembrane region" description="Helical" evidence="8">
    <location>
        <begin position="228"/>
        <end position="249"/>
    </location>
</feature>
<keyword evidence="2" id="KW-1003">Cell membrane</keyword>
<evidence type="ECO:0000256" key="6">
    <source>
        <dbReference type="ARBA" id="ARBA00022989"/>
    </source>
</evidence>
<protein>
    <submittedName>
        <fullName evidence="10">Glycosyltransferase family 2 protein</fullName>
    </submittedName>
</protein>
<evidence type="ECO:0000313" key="10">
    <source>
        <dbReference type="EMBL" id="QXH57505.1"/>
    </source>
</evidence>
<evidence type="ECO:0000256" key="1">
    <source>
        <dbReference type="ARBA" id="ARBA00004141"/>
    </source>
</evidence>
<evidence type="ECO:0000256" key="2">
    <source>
        <dbReference type="ARBA" id="ARBA00022519"/>
    </source>
</evidence>
<name>A0ABX8NNA8_9PSED</name>
<evidence type="ECO:0000256" key="4">
    <source>
        <dbReference type="ARBA" id="ARBA00022679"/>
    </source>
</evidence>
<keyword evidence="4" id="KW-0808">Transferase</keyword>
<evidence type="ECO:0000256" key="3">
    <source>
        <dbReference type="ARBA" id="ARBA00022676"/>
    </source>
</evidence>
<dbReference type="RefSeq" id="WP_217868401.1">
    <property type="nucleotide sequence ID" value="NZ_CP077077.1"/>
</dbReference>
<dbReference type="InterPro" id="IPR001173">
    <property type="entry name" value="Glyco_trans_2-like"/>
</dbReference>
<keyword evidence="3" id="KW-0328">Glycosyltransferase</keyword>
<dbReference type="Pfam" id="PF00535">
    <property type="entry name" value="Glycos_transf_2"/>
    <property type="match status" value="1"/>
</dbReference>
<dbReference type="Proteomes" id="UP000824010">
    <property type="component" value="Chromosome"/>
</dbReference>
<evidence type="ECO:0000259" key="9">
    <source>
        <dbReference type="Pfam" id="PF00535"/>
    </source>
</evidence>
<evidence type="ECO:0000256" key="8">
    <source>
        <dbReference type="SAM" id="Phobius"/>
    </source>
</evidence>
<organism evidence="10 11">
    <name type="scientific">Pseudomonas maumuensis</name>
    <dbReference type="NCBI Taxonomy" id="2842354"/>
    <lineage>
        <taxon>Bacteria</taxon>
        <taxon>Pseudomonadati</taxon>
        <taxon>Pseudomonadota</taxon>
        <taxon>Gammaproteobacteria</taxon>
        <taxon>Pseudomonadales</taxon>
        <taxon>Pseudomonadaceae</taxon>
        <taxon>Pseudomonas</taxon>
    </lineage>
</organism>
<gene>
    <name evidence="10" type="ORF">KSS90_04700</name>
</gene>
<keyword evidence="5 8" id="KW-0812">Transmembrane</keyword>
<feature type="domain" description="Glycosyltransferase 2-like" evidence="9">
    <location>
        <begin position="5"/>
        <end position="165"/>
    </location>
</feature>
<accession>A0ABX8NNA8</accession>